<name>A0ABR0E138_ZASCE</name>
<organism evidence="2 3">
    <name type="scientific">Zasmidium cellare</name>
    <name type="common">Wine cellar mold</name>
    <name type="synonym">Racodium cellare</name>
    <dbReference type="NCBI Taxonomy" id="395010"/>
    <lineage>
        <taxon>Eukaryota</taxon>
        <taxon>Fungi</taxon>
        <taxon>Dikarya</taxon>
        <taxon>Ascomycota</taxon>
        <taxon>Pezizomycotina</taxon>
        <taxon>Dothideomycetes</taxon>
        <taxon>Dothideomycetidae</taxon>
        <taxon>Mycosphaerellales</taxon>
        <taxon>Mycosphaerellaceae</taxon>
        <taxon>Zasmidium</taxon>
    </lineage>
</organism>
<reference evidence="2 3" key="1">
    <citation type="journal article" date="2023" name="G3 (Bethesda)">
        <title>A chromosome-level genome assembly of Zasmidium syzygii isolated from banana leaves.</title>
        <authorList>
            <person name="van Westerhoven A.C."/>
            <person name="Mehrabi R."/>
            <person name="Talebi R."/>
            <person name="Steentjes M.B.F."/>
            <person name="Corcolon B."/>
            <person name="Chong P.A."/>
            <person name="Kema G.H.J."/>
            <person name="Seidl M.F."/>
        </authorList>
    </citation>
    <scope>NUCLEOTIDE SEQUENCE [LARGE SCALE GENOMIC DNA]</scope>
    <source>
        <strain evidence="2 3">P124</strain>
    </source>
</reference>
<dbReference type="Proteomes" id="UP001305779">
    <property type="component" value="Unassembled WGS sequence"/>
</dbReference>
<comment type="caution">
    <text evidence="2">The sequence shown here is derived from an EMBL/GenBank/DDBJ whole genome shotgun (WGS) entry which is preliminary data.</text>
</comment>
<feature type="region of interest" description="Disordered" evidence="1">
    <location>
        <begin position="34"/>
        <end position="71"/>
    </location>
</feature>
<feature type="region of interest" description="Disordered" evidence="1">
    <location>
        <begin position="101"/>
        <end position="121"/>
    </location>
</feature>
<evidence type="ECO:0000313" key="3">
    <source>
        <dbReference type="Proteomes" id="UP001305779"/>
    </source>
</evidence>
<gene>
    <name evidence="2" type="ORF">PRZ48_013452</name>
</gene>
<proteinExistence type="predicted"/>
<sequence>MRMNRSPGRAKSPMTGWLNSRCSSQNITLKSLKTNFRDHSDDEKQFQSSSILDGSDDGPGKASHSLSSVQRGSLSALQKSAWSREMHLDQLFQVNSDKRLKAFNSDDGPYQQELPTPYISS</sequence>
<feature type="compositionally biased region" description="Basic and acidic residues" evidence="1">
    <location>
        <begin position="35"/>
        <end position="45"/>
    </location>
</feature>
<protein>
    <submittedName>
        <fullName evidence="2">Uncharacterized protein</fullName>
    </submittedName>
</protein>
<dbReference type="EMBL" id="JAXOVC010000012">
    <property type="protein sequence ID" value="KAK4495125.1"/>
    <property type="molecule type" value="Genomic_DNA"/>
</dbReference>
<keyword evidence="3" id="KW-1185">Reference proteome</keyword>
<accession>A0ABR0E138</accession>
<evidence type="ECO:0000313" key="2">
    <source>
        <dbReference type="EMBL" id="KAK4495125.1"/>
    </source>
</evidence>
<feature type="region of interest" description="Disordered" evidence="1">
    <location>
        <begin position="1"/>
        <end position="20"/>
    </location>
</feature>
<evidence type="ECO:0000256" key="1">
    <source>
        <dbReference type="SAM" id="MobiDB-lite"/>
    </source>
</evidence>